<dbReference type="Pfam" id="PF03881">
    <property type="entry name" value="Fructosamin_kin"/>
    <property type="match status" value="1"/>
</dbReference>
<dbReference type="Gene3D" id="3.30.200.20">
    <property type="entry name" value="Phosphorylase Kinase, domain 1"/>
    <property type="match status" value="1"/>
</dbReference>
<sequence>MEEILKKEFRCRKVWSCGGQCQGGGISSGSVFSLDGQKVFVKRNPAPGSRALFDGECASLEILRETKIIRVPKPIKVFSHGDKTAFVMEYLMLSSVRNFACLGEKLAKIHLYNKNLKDNATRNESFIGRASEYVDRFGFHTTTCCGFIPLTNEWKDDWLTFYASNRLKPQIDRAIETYQDRGVLSLWPEIERVLPKLFPSDLNITPALLHGDFWEGNVGEVNNEPCMYDPACSYGHSEYDLGLAHFFRAFPPEFHDTYHSFIPKKPGFEKRLKVYLLFNAFNNWNHFGSVYQDLCISLMHEISNF</sequence>
<gene>
    <name evidence="4" type="ORF">CVLEPA_LOCUS16000</name>
</gene>
<dbReference type="EC" id="2.7.1.172" evidence="1"/>
<organism evidence="4 5">
    <name type="scientific">Clavelina lepadiformis</name>
    <name type="common">Light-bulb sea squirt</name>
    <name type="synonym">Ascidia lepadiformis</name>
    <dbReference type="NCBI Taxonomy" id="159417"/>
    <lineage>
        <taxon>Eukaryota</taxon>
        <taxon>Metazoa</taxon>
        <taxon>Chordata</taxon>
        <taxon>Tunicata</taxon>
        <taxon>Ascidiacea</taxon>
        <taxon>Aplousobranchia</taxon>
        <taxon>Clavelinidae</taxon>
        <taxon>Clavelina</taxon>
    </lineage>
</organism>
<dbReference type="PANTHER" id="PTHR12149:SF8">
    <property type="entry name" value="PROTEIN-RIBULOSAMINE 3-KINASE"/>
    <property type="match status" value="1"/>
</dbReference>
<evidence type="ECO:0000313" key="5">
    <source>
        <dbReference type="Proteomes" id="UP001642483"/>
    </source>
</evidence>
<accession>A0ABP0G456</accession>
<reference evidence="4 5" key="1">
    <citation type="submission" date="2024-02" db="EMBL/GenBank/DDBJ databases">
        <authorList>
            <person name="Daric V."/>
            <person name="Darras S."/>
        </authorList>
    </citation>
    <scope>NUCLEOTIDE SEQUENCE [LARGE SCALE GENOMIC DNA]</scope>
</reference>
<dbReference type="Proteomes" id="UP001642483">
    <property type="component" value="Unassembled WGS sequence"/>
</dbReference>
<dbReference type="EMBL" id="CAWYQH010000098">
    <property type="protein sequence ID" value="CAK8684900.1"/>
    <property type="molecule type" value="Genomic_DNA"/>
</dbReference>
<comment type="caution">
    <text evidence="4">The sequence shown here is derived from an EMBL/GenBank/DDBJ whole genome shotgun (WGS) entry which is preliminary data.</text>
</comment>
<evidence type="ECO:0000313" key="4">
    <source>
        <dbReference type="EMBL" id="CAK8684900.1"/>
    </source>
</evidence>
<dbReference type="InterPro" id="IPR016477">
    <property type="entry name" value="Fructo-/Ketosamine-3-kinase"/>
</dbReference>
<keyword evidence="5" id="KW-1185">Reference proteome</keyword>
<evidence type="ECO:0000256" key="1">
    <source>
        <dbReference type="ARBA" id="ARBA00011961"/>
    </source>
</evidence>
<evidence type="ECO:0000256" key="3">
    <source>
        <dbReference type="PIRNR" id="PIRNR006221"/>
    </source>
</evidence>
<dbReference type="SUPFAM" id="SSF56112">
    <property type="entry name" value="Protein kinase-like (PK-like)"/>
    <property type="match status" value="1"/>
</dbReference>
<protein>
    <recommendedName>
        <fullName evidence="1">protein-ribulosamine 3-kinase</fullName>
        <ecNumber evidence="1">2.7.1.172</ecNumber>
    </recommendedName>
</protein>
<dbReference type="PANTHER" id="PTHR12149">
    <property type="entry name" value="FRUCTOSAMINE 3 KINASE-RELATED PROTEIN"/>
    <property type="match status" value="1"/>
</dbReference>
<dbReference type="InterPro" id="IPR011009">
    <property type="entry name" value="Kinase-like_dom_sf"/>
</dbReference>
<comment type="catalytic activity">
    <reaction evidence="2">
        <text>N(6)-D-ribulosyl-L-lysyl-[protein] + ATP = N(6)-(3-O-phospho-D-ribulosyl)-L-lysyl-[protein] + ADP + H(+)</text>
        <dbReference type="Rhea" id="RHEA:48432"/>
        <dbReference type="Rhea" id="RHEA-COMP:12103"/>
        <dbReference type="Rhea" id="RHEA-COMP:12104"/>
        <dbReference type="ChEBI" id="CHEBI:15378"/>
        <dbReference type="ChEBI" id="CHEBI:30616"/>
        <dbReference type="ChEBI" id="CHEBI:90418"/>
        <dbReference type="ChEBI" id="CHEBI:90420"/>
        <dbReference type="ChEBI" id="CHEBI:456216"/>
        <dbReference type="EC" id="2.7.1.172"/>
    </reaction>
    <physiologicalReaction direction="left-to-right" evidence="2">
        <dbReference type="Rhea" id="RHEA:48433"/>
    </physiologicalReaction>
</comment>
<proteinExistence type="inferred from homology"/>
<evidence type="ECO:0000256" key="2">
    <source>
        <dbReference type="ARBA" id="ARBA00048655"/>
    </source>
</evidence>
<keyword evidence="3" id="KW-0808">Transferase</keyword>
<keyword evidence="3" id="KW-0418">Kinase</keyword>
<dbReference type="Gene3D" id="3.90.1200.10">
    <property type="match status" value="1"/>
</dbReference>
<dbReference type="PIRSF" id="PIRSF006221">
    <property type="entry name" value="Ketosamine-3-kinase"/>
    <property type="match status" value="1"/>
</dbReference>
<name>A0ABP0G456_CLALP</name>
<comment type="similarity">
    <text evidence="3">Belongs to the fructosamine kinase family.</text>
</comment>